<evidence type="ECO:0000256" key="5">
    <source>
        <dbReference type="ARBA" id="ARBA00023242"/>
    </source>
</evidence>
<dbReference type="PROSITE" id="PS51032">
    <property type="entry name" value="AP2_ERF"/>
    <property type="match status" value="1"/>
</dbReference>
<proteinExistence type="predicted"/>
<name>A0ABP0W4Q6_9BRYO</name>
<keyword evidence="9" id="KW-1185">Reference proteome</keyword>
<feature type="domain" description="AP2/ERF" evidence="7">
    <location>
        <begin position="513"/>
        <end position="571"/>
    </location>
</feature>
<dbReference type="CDD" id="cd00018">
    <property type="entry name" value="AP2"/>
    <property type="match status" value="1"/>
</dbReference>
<dbReference type="InterPro" id="IPR044808">
    <property type="entry name" value="ERF_plant"/>
</dbReference>
<dbReference type="SUPFAM" id="SSF54171">
    <property type="entry name" value="DNA-binding domain"/>
    <property type="match status" value="1"/>
</dbReference>
<protein>
    <recommendedName>
        <fullName evidence="7">AP2/ERF domain-containing protein</fullName>
    </recommendedName>
</protein>
<keyword evidence="5" id="KW-0539">Nucleus</keyword>
<keyword evidence="2" id="KW-0805">Transcription regulation</keyword>
<evidence type="ECO:0000256" key="6">
    <source>
        <dbReference type="SAM" id="MobiDB-lite"/>
    </source>
</evidence>
<evidence type="ECO:0000256" key="1">
    <source>
        <dbReference type="ARBA" id="ARBA00004123"/>
    </source>
</evidence>
<dbReference type="PANTHER" id="PTHR31190">
    <property type="entry name" value="DNA-BINDING DOMAIN"/>
    <property type="match status" value="1"/>
</dbReference>
<sequence length="769" mass="81363">MNFFGGTSTRSRTGCLSPSTVLKAADAFSSSSSCWRSSTSERRSKDVAVKGLQDRLLGVDPFEALARGLRGGGGGAAAADCTKSLKLHKSSDSFLSVSAERNPSGRLNITLPGNAFQNQQQFVVSPDLSSTLSGGSSGGGGDIGCSSRPQSDVSSLGKPAGPQELLLQNRLSGLKRFRPDDFATEITEPRRKSQKAWVIARKLRHSLGENFAECFREKFGDVMKQKTEQLQPQKTNLTTAAAAAAANFSASDLSDGSFEKISSSSTELLKTTTAGSKDDDGFSDWFVVDDQDNQEAASAEVMVDAKHHPGCFDDHHDAAYRKAFNDQQQRDLDPAAVAAAGFSSPRCASDQLLQASKYESLQPKTGPSVVTSHLLQQQQESRYPWDSESSWSWSTATSGTLENANDAVDDHQPQHSRPEDELLQALKGGAGVVTAAETAAKPAAPPPRSQYRSARPRAFPEATAMWLMQKLSESQQPPPVSQYIAEEEIQNLSSSTAAAAAAVPPKDPLWRSRYRGVRQRPWGKFAAEIRDSARQGARLWLGTFDTAEEAAAAYDTAALKMRGPKAHLNFLPKVPDASALDTASTAAMDHASATPAAAVAAAAIAADSTATTAAAIEEEDSTATTVAAAAIAEDSTVTTVAPERADCMANSAAASSCNDFGPISDDVAGVLAAASPSNLFTAQPVSNDTVGGPAAITAAGLEVEVEEEEDLDHAFLEKLLDSTQNHAAAEIIPLSPNFSDYCDFSLVFSPLQSMDHHQDCGDHGQLISN</sequence>
<evidence type="ECO:0000313" key="8">
    <source>
        <dbReference type="EMBL" id="CAK9260562.1"/>
    </source>
</evidence>
<evidence type="ECO:0000256" key="2">
    <source>
        <dbReference type="ARBA" id="ARBA00023015"/>
    </source>
</evidence>
<accession>A0ABP0W4Q6</accession>
<keyword evidence="4" id="KW-0804">Transcription</keyword>
<evidence type="ECO:0000256" key="3">
    <source>
        <dbReference type="ARBA" id="ARBA00023125"/>
    </source>
</evidence>
<evidence type="ECO:0000313" key="9">
    <source>
        <dbReference type="Proteomes" id="UP001497444"/>
    </source>
</evidence>
<keyword evidence="3" id="KW-0238">DNA-binding</keyword>
<dbReference type="SMART" id="SM00380">
    <property type="entry name" value="AP2"/>
    <property type="match status" value="1"/>
</dbReference>
<dbReference type="Gene3D" id="3.30.730.10">
    <property type="entry name" value="AP2/ERF domain"/>
    <property type="match status" value="1"/>
</dbReference>
<dbReference type="InterPro" id="IPR036955">
    <property type="entry name" value="AP2/ERF_dom_sf"/>
</dbReference>
<dbReference type="EMBL" id="OZ020108">
    <property type="protein sequence ID" value="CAK9260562.1"/>
    <property type="molecule type" value="Genomic_DNA"/>
</dbReference>
<gene>
    <name evidence="8" type="ORF">CSSPJE1EN1_LOCUS6040</name>
</gene>
<dbReference type="PRINTS" id="PR00367">
    <property type="entry name" value="ETHRSPELEMNT"/>
</dbReference>
<dbReference type="InterPro" id="IPR016177">
    <property type="entry name" value="DNA-bd_dom_sf"/>
</dbReference>
<evidence type="ECO:0000256" key="4">
    <source>
        <dbReference type="ARBA" id="ARBA00023163"/>
    </source>
</evidence>
<evidence type="ECO:0000259" key="7">
    <source>
        <dbReference type="PROSITE" id="PS51032"/>
    </source>
</evidence>
<dbReference type="PANTHER" id="PTHR31190:SF374">
    <property type="entry name" value="AP2_ERF DOMAIN-CONTAINING PROTEIN"/>
    <property type="match status" value="1"/>
</dbReference>
<dbReference type="Proteomes" id="UP001497444">
    <property type="component" value="Chromosome 13"/>
</dbReference>
<dbReference type="InterPro" id="IPR001471">
    <property type="entry name" value="AP2/ERF_dom"/>
</dbReference>
<reference evidence="8" key="1">
    <citation type="submission" date="2024-02" db="EMBL/GenBank/DDBJ databases">
        <authorList>
            <consortium name="ELIXIR-Norway"/>
            <consortium name="Elixir Norway"/>
        </authorList>
    </citation>
    <scope>NUCLEOTIDE SEQUENCE</scope>
</reference>
<organism evidence="8 9">
    <name type="scientific">Sphagnum jensenii</name>
    <dbReference type="NCBI Taxonomy" id="128206"/>
    <lineage>
        <taxon>Eukaryota</taxon>
        <taxon>Viridiplantae</taxon>
        <taxon>Streptophyta</taxon>
        <taxon>Embryophyta</taxon>
        <taxon>Bryophyta</taxon>
        <taxon>Sphagnophytina</taxon>
        <taxon>Sphagnopsida</taxon>
        <taxon>Sphagnales</taxon>
        <taxon>Sphagnaceae</taxon>
        <taxon>Sphagnum</taxon>
    </lineage>
</organism>
<dbReference type="Pfam" id="PF00847">
    <property type="entry name" value="AP2"/>
    <property type="match status" value="1"/>
</dbReference>
<feature type="region of interest" description="Disordered" evidence="6">
    <location>
        <begin position="127"/>
        <end position="162"/>
    </location>
</feature>
<comment type="subcellular location">
    <subcellularLocation>
        <location evidence="1">Nucleus</location>
    </subcellularLocation>
</comment>